<feature type="compositionally biased region" description="Polar residues" evidence="1">
    <location>
        <begin position="861"/>
        <end position="871"/>
    </location>
</feature>
<evidence type="ECO:0008006" key="4">
    <source>
        <dbReference type="Google" id="ProtNLM"/>
    </source>
</evidence>
<comment type="caution">
    <text evidence="2">The sequence shown here is derived from an EMBL/GenBank/DDBJ whole genome shotgun (WGS) entry which is preliminary data.</text>
</comment>
<feature type="region of interest" description="Disordered" evidence="1">
    <location>
        <begin position="401"/>
        <end position="420"/>
    </location>
</feature>
<feature type="compositionally biased region" description="Basic residues" evidence="1">
    <location>
        <begin position="227"/>
        <end position="236"/>
    </location>
</feature>
<name>A0AAW1HU00_POPJA</name>
<feature type="compositionally biased region" description="Polar residues" evidence="1">
    <location>
        <begin position="208"/>
        <end position="222"/>
    </location>
</feature>
<evidence type="ECO:0000256" key="1">
    <source>
        <dbReference type="SAM" id="MobiDB-lite"/>
    </source>
</evidence>
<feature type="region of interest" description="Disordered" evidence="1">
    <location>
        <begin position="136"/>
        <end position="157"/>
    </location>
</feature>
<feature type="region of interest" description="Disordered" evidence="1">
    <location>
        <begin position="662"/>
        <end position="682"/>
    </location>
</feature>
<feature type="region of interest" description="Disordered" evidence="1">
    <location>
        <begin position="837"/>
        <end position="904"/>
    </location>
</feature>
<sequence>MVRTRPFTLSRTADGNLERLALNGLKVSRRRGKRTEVQEHSYQLDLSLIGSRSGRGQVLHAENRVRLCYLMMTCRLNRCGIDIDYPAILLDHSYSRIDVKDEPDWTDEYIANISSTKVQTPTSTYEPPISIKYEDDYQPLPAQNSNPPSSSEDQNSPIVSELAQLVSRIPTRVTPVESKKISLPSDHNYTRTADKFNSWKSRFFADDANQTPPTIGTNSQNLIPPKSPRKRGSKPKTKLDTPSDNLRRSPRISKPVLINPPVAVVPPPPSTFAQQQVQFNWKDFVLGEDTNNVQSLVGSLDILPVPIRNKPNPGCSQSNLAPTILIPNIYQHLPGTSTNTTNAMSQTGNITYQVPLAGQPGSLTAANPVPSIHLINYIAIPTTATSQVRNVTPPKNPGKFNFVTSQPKPNSTVVSNNPEDLQHPSYITPTIEGPPTPSNQPQYNLKELSRALTAWIEKSTDVPHNKMIKVESKDRKFCKIFKVKHISSAPKKSVGGLRVKTQDELNASAVISPNTNQAPNLGMPPEQKDGAPQRIVQFVEYKAKSKLKSYTRRTKVVKTASANKDKTMMISDNAKTSQKTVPANEDRLLTISDNVKTFRHPLMPTERMLEKVPSFWKSRMENPPTPCTMISNPVANSIVGSGTNLRKDVTGKKIKGIGRSMLSETAQQSSEPPQTNQGGDIEDAVPSFVVPNMLDAVPSFVDVPNMLAAKNHPNRFFTKNSDGSIAIHVQDDDADANPATSLAKPPNMTEGNTQRPLKETNRFQTTISECVDNIILNLLDDADDVEEVGVLRVDLDEPISNLGDNRRNHAVVRNAEDFQNLDIESYIPATSILITAGQSAGGKVRKSEGSNSTAERDNCAVATTNTGSEPATNPPPIQTGDSNALAASEPGNVRPKPSTSKRLNLLKTYLERCKNSRKSEEELQEDPPSIENKPKKRVIISLANLDDNSSKNVPENVVSLSLTPTNPKVTPPEQDLIRKIPVSQEEEEPQNEEELPIIEIQDVEALLGGSAEQNDSSDDHDVAAILGAKYTQPAVVLHRISQEEIIQHSSPIKSKPKQESRQIRRRRKSGNASPTKEPKLEDVQTMEEDPDYARSPSTRQTQRYFNQRRSARLSKRSPQMRASLDQVSDHENVGISIEDQTMDAGVIVKSEPEIHITGLLFTPNSTYCNLCRMECQNFSSHLQTVHFSKEEIILFQKSSKGSDTRREILKKWYLIGNYEAAVTDGSKCFKRNATCSLCLRKISMTELPGSHYIQCESSNSPNINLSSVSADAIDADLDRLIAELQAECSPKTWQDLAKSVLISLYFFNGKVSFVDRLRTSDYVLRRPVDVESDSLLLEMVQDRLTVTDFSQLKVVMYKYVVSLPLFLNSKHEEAINLLLDQRDAADYYHGKAKRQYCYVFTDSLSGTNNRITIEVALGNRTTKVVEGPPQNQVSTAKRRKNGHGKRLRLTRRKGKKQSNSTSKNMKLKKSEMLNAGVENEAIAEIVVEDSNDAVVEPNPEAAVVSTSVGTAVVVEDSNDVGVAPNPEGAPEAAVVSTSVGTAVVVEDSNDVGVAPNPEGAVFTTSVAVETEPPVVEDSNDAGVQPNPDGGGRVQPNPETAVVRTSVVVDTASYYHGKDKPRYDCVFTDSLNGTNTGITLEDDLGNRTTTVVEGPDQNQVSTAEQRKKRRRNGKGVMLTLRKGKKHSRKTPKNIELNKSDMLNAGVQNETIDEIVVEDSNDAVIELNPEAAVVSTFVPVVVEDSDDAMVEPNPEAEIVSSPLAVVLNDLDDIRIEPSPEVAVVSTSVAVNAANYDHGNDKPLYDYRRWQSLVLPWLLMPRTTTTETTNRYPEQNQISTAKRRKKRNPSGQGKRLKLTRRKGKKQSSSTSKNMKLKKSEMLNAAVENEAIDEIVVEDSNDAVVELNPEAAVVSTFVPVVVEDSDDAIVEPNPEAEIVSTPLAVVVNDFDDIRIEPNPEVAVVSTSVAVNAANYDHGNDKPLRNGTDTRPTLEDASGSRTIKVVEDPDQNQISTAKRQNQISTAKRRKKRNPSGQGKRLKLTLRKGKKHSRKTPKNIELNKSDMLNAGLENETIDEIVVEDSNDAVVQPNPEAELVSTSVCTAVVVEDSNDAMVEPNPEAEIVSTPLAVVVNDLDDIRIEPNPEVAVVIVSTSVAVNAANYDHGNDKPLYDHVFTDSLNGTNTRPTLEDASGSRTIKVVEDPDQNQISTAKRRKKRNPTGQGKRLKLTRRKGKKHSRKTPKNIELNKSDMLNAGVQNETIDEIVVEDSNDAVVEPNPEAAVVSTSVCTAVVVEDSNDAAVEPNPEAAVVSTPLAVVESLVLLLLLLWTI</sequence>
<feature type="compositionally biased region" description="Basic residues" evidence="1">
    <location>
        <begin position="2207"/>
        <end position="2236"/>
    </location>
</feature>
<dbReference type="Proteomes" id="UP001458880">
    <property type="component" value="Unassembled WGS sequence"/>
</dbReference>
<feature type="region of interest" description="Disordered" evidence="1">
    <location>
        <begin position="1970"/>
        <end position="2035"/>
    </location>
</feature>
<feature type="compositionally biased region" description="Polar residues" evidence="1">
    <location>
        <begin position="141"/>
        <end position="157"/>
    </location>
</feature>
<feature type="region of interest" description="Disordered" evidence="1">
    <location>
        <begin position="207"/>
        <end position="252"/>
    </location>
</feature>
<accession>A0AAW1HU00</accession>
<keyword evidence="3" id="KW-1185">Reference proteome</keyword>
<organism evidence="2 3">
    <name type="scientific">Popillia japonica</name>
    <name type="common">Japanese beetle</name>
    <dbReference type="NCBI Taxonomy" id="7064"/>
    <lineage>
        <taxon>Eukaryota</taxon>
        <taxon>Metazoa</taxon>
        <taxon>Ecdysozoa</taxon>
        <taxon>Arthropoda</taxon>
        <taxon>Hexapoda</taxon>
        <taxon>Insecta</taxon>
        <taxon>Pterygota</taxon>
        <taxon>Neoptera</taxon>
        <taxon>Endopterygota</taxon>
        <taxon>Coleoptera</taxon>
        <taxon>Polyphaga</taxon>
        <taxon>Scarabaeiformia</taxon>
        <taxon>Scarabaeidae</taxon>
        <taxon>Rutelinae</taxon>
        <taxon>Popillia</taxon>
    </lineage>
</organism>
<feature type="region of interest" description="Disordered" evidence="1">
    <location>
        <begin position="1047"/>
        <end position="1123"/>
    </location>
</feature>
<feature type="compositionally biased region" description="Basic residues" evidence="1">
    <location>
        <begin position="1436"/>
        <end position="1456"/>
    </location>
</feature>
<feature type="region of interest" description="Disordered" evidence="1">
    <location>
        <begin position="2199"/>
        <end position="2236"/>
    </location>
</feature>
<evidence type="ECO:0000313" key="3">
    <source>
        <dbReference type="Proteomes" id="UP001458880"/>
    </source>
</evidence>
<feature type="compositionally biased region" description="Polar residues" evidence="1">
    <location>
        <begin position="402"/>
        <end position="419"/>
    </location>
</feature>
<gene>
    <name evidence="2" type="ORF">QE152_g39471</name>
</gene>
<feature type="region of interest" description="Disordered" evidence="1">
    <location>
        <begin position="1823"/>
        <end position="1872"/>
    </location>
</feature>
<protein>
    <recommendedName>
        <fullName evidence="4">C2H2-type domain-containing protein</fullName>
    </recommendedName>
</protein>
<feature type="compositionally biased region" description="Polar residues" evidence="1">
    <location>
        <begin position="1095"/>
        <end position="1108"/>
    </location>
</feature>
<feature type="compositionally biased region" description="Polar residues" evidence="1">
    <location>
        <begin position="662"/>
        <end position="678"/>
    </location>
</feature>
<feature type="region of interest" description="Disordered" evidence="1">
    <location>
        <begin position="1574"/>
        <end position="1597"/>
    </location>
</feature>
<feature type="compositionally biased region" description="Polar residues" evidence="1">
    <location>
        <begin position="1827"/>
        <end position="1837"/>
    </location>
</feature>
<feature type="region of interest" description="Disordered" evidence="1">
    <location>
        <begin position="737"/>
        <end position="756"/>
    </location>
</feature>
<feature type="region of interest" description="Disordered" evidence="1">
    <location>
        <begin position="1424"/>
        <end position="1465"/>
    </location>
</feature>
<dbReference type="EMBL" id="JASPKY010000941">
    <property type="protein sequence ID" value="KAK9680041.1"/>
    <property type="molecule type" value="Genomic_DNA"/>
</dbReference>
<feature type="compositionally biased region" description="Basic residues" evidence="1">
    <location>
        <begin position="1838"/>
        <end position="1862"/>
    </location>
</feature>
<feature type="compositionally biased region" description="Polar residues" evidence="1">
    <location>
        <begin position="2006"/>
        <end position="2020"/>
    </location>
</feature>
<feature type="compositionally biased region" description="Basic and acidic residues" evidence="1">
    <location>
        <begin position="237"/>
        <end position="247"/>
    </location>
</feature>
<reference evidence="2 3" key="1">
    <citation type="journal article" date="2024" name="BMC Genomics">
        <title>De novo assembly and annotation of Popillia japonica's genome with initial clues to its potential as an invasive pest.</title>
        <authorList>
            <person name="Cucini C."/>
            <person name="Boschi S."/>
            <person name="Funari R."/>
            <person name="Cardaioli E."/>
            <person name="Iannotti N."/>
            <person name="Marturano G."/>
            <person name="Paoli F."/>
            <person name="Bruttini M."/>
            <person name="Carapelli A."/>
            <person name="Frati F."/>
            <person name="Nardi F."/>
        </authorList>
    </citation>
    <scope>NUCLEOTIDE SEQUENCE [LARGE SCALE GENOMIC DNA]</scope>
    <source>
        <strain evidence="2">DMR45628</strain>
    </source>
</reference>
<proteinExistence type="predicted"/>
<feature type="compositionally biased region" description="Basic residues" evidence="1">
    <location>
        <begin position="2021"/>
        <end position="2035"/>
    </location>
</feature>
<evidence type="ECO:0000313" key="2">
    <source>
        <dbReference type="EMBL" id="KAK9680041.1"/>
    </source>
</evidence>